<keyword evidence="3" id="KW-0998">Cell outer membrane</keyword>
<dbReference type="Proteomes" id="UP000514752">
    <property type="component" value="Chromosome"/>
</dbReference>
<evidence type="ECO:0000256" key="1">
    <source>
        <dbReference type="ARBA" id="ARBA00004442"/>
    </source>
</evidence>
<evidence type="ECO:0000256" key="6">
    <source>
        <dbReference type="SAM" id="SignalP"/>
    </source>
</evidence>
<evidence type="ECO:0000256" key="3">
    <source>
        <dbReference type="ARBA" id="ARBA00023237"/>
    </source>
</evidence>
<dbReference type="PANTHER" id="PTHR30329">
    <property type="entry name" value="STATOR ELEMENT OF FLAGELLAR MOTOR COMPLEX"/>
    <property type="match status" value="1"/>
</dbReference>
<feature type="chain" id="PRO_5028482857" evidence="6">
    <location>
        <begin position="23"/>
        <end position="230"/>
    </location>
</feature>
<dbReference type="KEGG" id="nsg:H3L94_00355"/>
<feature type="domain" description="OmpA-like" evidence="7">
    <location>
        <begin position="88"/>
        <end position="225"/>
    </location>
</feature>
<gene>
    <name evidence="8" type="ORF">H3L94_00355</name>
</gene>
<dbReference type="InterPro" id="IPR006664">
    <property type="entry name" value="OMP_bac"/>
</dbReference>
<dbReference type="EMBL" id="CP059567">
    <property type="protein sequence ID" value="QMT40558.1"/>
    <property type="molecule type" value="Genomic_DNA"/>
</dbReference>
<dbReference type="InterPro" id="IPR006690">
    <property type="entry name" value="OMPA-like_CS"/>
</dbReference>
<dbReference type="Gene3D" id="3.30.1330.60">
    <property type="entry name" value="OmpA-like domain"/>
    <property type="match status" value="1"/>
</dbReference>
<dbReference type="CDD" id="cd07185">
    <property type="entry name" value="OmpA_C-like"/>
    <property type="match status" value="1"/>
</dbReference>
<keyword evidence="6" id="KW-0732">Signal</keyword>
<dbReference type="GO" id="GO:0009279">
    <property type="term" value="C:cell outer membrane"/>
    <property type="evidence" value="ECO:0007669"/>
    <property type="project" value="UniProtKB-SubCell"/>
</dbReference>
<sequence>MTKQLKLSALFLALVASGTAMADSKFSNEKYGYTISEQSREVVRSNTEPNGAHECWENSFLNEEVGKLGLAECGDRQEVAQPAPPPKVQEEVISLSSNFLFGFDKYTLRPEAQSTLNELAQRLSRAEVQSVRVEGNTDFMGSEAYNQRLSEQRAAAVVNYLTARGVTAEKITAVGLGESQARMTEQCQNEVNNLGRRVSAARKRTALIACIEPDRRVDIRVTAVVEHQVR</sequence>
<accession>A0A7D7NBY4</accession>
<dbReference type="RefSeq" id="WP_182122205.1">
    <property type="nucleotide sequence ID" value="NZ_CP059567.1"/>
</dbReference>
<dbReference type="AlphaFoldDB" id="A0A7D7NBY4"/>
<dbReference type="InterPro" id="IPR050330">
    <property type="entry name" value="Bact_OuterMem_StrucFunc"/>
</dbReference>
<keyword evidence="2 4" id="KW-0472">Membrane</keyword>
<dbReference type="PROSITE" id="PS51123">
    <property type="entry name" value="OMPA_2"/>
    <property type="match status" value="1"/>
</dbReference>
<dbReference type="PROSITE" id="PS01068">
    <property type="entry name" value="OMPA_1"/>
    <property type="match status" value="1"/>
</dbReference>
<evidence type="ECO:0000256" key="5">
    <source>
        <dbReference type="SAM" id="Coils"/>
    </source>
</evidence>
<evidence type="ECO:0000313" key="8">
    <source>
        <dbReference type="EMBL" id="QMT40558.1"/>
    </source>
</evidence>
<dbReference type="SUPFAM" id="SSF103088">
    <property type="entry name" value="OmpA-like"/>
    <property type="match status" value="1"/>
</dbReference>
<dbReference type="PANTHER" id="PTHR30329:SF21">
    <property type="entry name" value="LIPOPROTEIN YIAD-RELATED"/>
    <property type="match status" value="1"/>
</dbReference>
<organism evidence="8 9">
    <name type="scientific">Neisseria shayeganii</name>
    <dbReference type="NCBI Taxonomy" id="607712"/>
    <lineage>
        <taxon>Bacteria</taxon>
        <taxon>Pseudomonadati</taxon>
        <taxon>Pseudomonadota</taxon>
        <taxon>Betaproteobacteria</taxon>
        <taxon>Neisseriales</taxon>
        <taxon>Neisseriaceae</taxon>
        <taxon>Neisseria</taxon>
    </lineage>
</organism>
<feature type="signal peptide" evidence="6">
    <location>
        <begin position="1"/>
        <end position="22"/>
    </location>
</feature>
<dbReference type="InterPro" id="IPR006665">
    <property type="entry name" value="OmpA-like"/>
</dbReference>
<keyword evidence="5" id="KW-0175">Coiled coil</keyword>
<evidence type="ECO:0000256" key="4">
    <source>
        <dbReference type="PROSITE-ProRule" id="PRU00473"/>
    </source>
</evidence>
<feature type="coiled-coil region" evidence="5">
    <location>
        <begin position="109"/>
        <end position="136"/>
    </location>
</feature>
<proteinExistence type="predicted"/>
<evidence type="ECO:0000313" key="9">
    <source>
        <dbReference type="Proteomes" id="UP000514752"/>
    </source>
</evidence>
<protein>
    <submittedName>
        <fullName evidence="8">OmpA family protein</fullName>
    </submittedName>
</protein>
<comment type="subcellular location">
    <subcellularLocation>
        <location evidence="1">Cell outer membrane</location>
    </subcellularLocation>
</comment>
<dbReference type="InterPro" id="IPR036737">
    <property type="entry name" value="OmpA-like_sf"/>
</dbReference>
<evidence type="ECO:0000259" key="7">
    <source>
        <dbReference type="PROSITE" id="PS51123"/>
    </source>
</evidence>
<evidence type="ECO:0000256" key="2">
    <source>
        <dbReference type="ARBA" id="ARBA00023136"/>
    </source>
</evidence>
<name>A0A7D7NBY4_9NEIS</name>
<dbReference type="PRINTS" id="PR01021">
    <property type="entry name" value="OMPADOMAIN"/>
</dbReference>
<dbReference type="Pfam" id="PF00691">
    <property type="entry name" value="OmpA"/>
    <property type="match status" value="1"/>
</dbReference>
<reference evidence="8 9" key="1">
    <citation type="submission" date="2020-07" db="EMBL/GenBank/DDBJ databases">
        <title>Genomic diversity of species in the Neisseriaceae family.</title>
        <authorList>
            <person name="Vincent A.T."/>
            <person name="Bernet E."/>
            <person name="Veyrier F.J."/>
        </authorList>
    </citation>
    <scope>NUCLEOTIDE SEQUENCE [LARGE SCALE GENOMIC DNA]</scope>
    <source>
        <strain evidence="8 9">DSM 22244</strain>
    </source>
</reference>